<protein>
    <submittedName>
        <fullName evidence="1">Uncharacterized protein</fullName>
    </submittedName>
</protein>
<comment type="caution">
    <text evidence="1">The sequence shown here is derived from an EMBL/GenBank/DDBJ whole genome shotgun (WGS) entry which is preliminary data.</text>
</comment>
<evidence type="ECO:0000313" key="2">
    <source>
        <dbReference type="Proteomes" id="UP001293593"/>
    </source>
</evidence>
<dbReference type="EMBL" id="JAWXYG010000002">
    <property type="protein sequence ID" value="KAK4282678.1"/>
    <property type="molecule type" value="Genomic_DNA"/>
</dbReference>
<dbReference type="Proteomes" id="UP001293593">
    <property type="component" value="Unassembled WGS sequence"/>
</dbReference>
<reference evidence="1" key="1">
    <citation type="submission" date="2023-10" db="EMBL/GenBank/DDBJ databases">
        <title>Chromosome-level genome of the transformable northern wattle, Acacia crassicarpa.</title>
        <authorList>
            <person name="Massaro I."/>
            <person name="Sinha N.R."/>
            <person name="Poethig S."/>
            <person name="Leichty A.R."/>
        </authorList>
    </citation>
    <scope>NUCLEOTIDE SEQUENCE</scope>
    <source>
        <strain evidence="1">Acra3RX</strain>
        <tissue evidence="1">Leaf</tissue>
    </source>
</reference>
<keyword evidence="2" id="KW-1185">Reference proteome</keyword>
<evidence type="ECO:0000313" key="1">
    <source>
        <dbReference type="EMBL" id="KAK4282678.1"/>
    </source>
</evidence>
<organism evidence="1 2">
    <name type="scientific">Acacia crassicarpa</name>
    <name type="common">northern wattle</name>
    <dbReference type="NCBI Taxonomy" id="499986"/>
    <lineage>
        <taxon>Eukaryota</taxon>
        <taxon>Viridiplantae</taxon>
        <taxon>Streptophyta</taxon>
        <taxon>Embryophyta</taxon>
        <taxon>Tracheophyta</taxon>
        <taxon>Spermatophyta</taxon>
        <taxon>Magnoliopsida</taxon>
        <taxon>eudicotyledons</taxon>
        <taxon>Gunneridae</taxon>
        <taxon>Pentapetalae</taxon>
        <taxon>rosids</taxon>
        <taxon>fabids</taxon>
        <taxon>Fabales</taxon>
        <taxon>Fabaceae</taxon>
        <taxon>Caesalpinioideae</taxon>
        <taxon>mimosoid clade</taxon>
        <taxon>Acacieae</taxon>
        <taxon>Acacia</taxon>
    </lineage>
</organism>
<dbReference type="PANTHER" id="PTHR33511">
    <property type="entry name" value="OS06G0632400 PROTEIN"/>
    <property type="match status" value="1"/>
</dbReference>
<sequence>MGRQRKSAGSFFCFSIFRSKKQRYYDEEGYEDGIKAQKVWHNDEDRGRWGVEPEIDMKGQAFIARYRKKVTESI</sequence>
<dbReference type="AlphaFoldDB" id="A0AAE1TF36"/>
<name>A0AAE1TF36_9FABA</name>
<gene>
    <name evidence="1" type="ORF">QN277_014025</name>
</gene>
<accession>A0AAE1TF36</accession>
<proteinExistence type="predicted"/>